<dbReference type="GO" id="GO:0019064">
    <property type="term" value="P:fusion of virus membrane with host plasma membrane"/>
    <property type="evidence" value="ECO:0007669"/>
    <property type="project" value="UniProtKB-UniRule"/>
</dbReference>
<feature type="region of interest" description="Fusion peptide" evidence="32">
    <location>
        <begin position="515"/>
        <end position="535"/>
    </location>
</feature>
<dbReference type="EMBL" id="KT124756">
    <property type="protein sequence ID" value="ALP12703.1"/>
    <property type="molecule type" value="Genomic_RNA"/>
</dbReference>
<dbReference type="InterPro" id="IPR000328">
    <property type="entry name" value="GP41-like"/>
</dbReference>
<feature type="region of interest" description="MPER; binding to GalCer" evidence="32">
    <location>
        <begin position="665"/>
        <end position="686"/>
    </location>
</feature>
<feature type="lipid moiety-binding region" description="S-palmitoyl cysteine; by host" evidence="32">
    <location>
        <position position="767"/>
    </location>
</feature>
<accession>A0A159C9Z6</accession>
<evidence type="ECO:0000256" key="21">
    <source>
        <dbReference type="ARBA" id="ARBA00022890"/>
    </source>
</evidence>
<comment type="subcellular location">
    <subcellularLocation>
        <location evidence="3">Host cell membrane</location>
        <topology evidence="3">Peripheral membrane protein</topology>
    </subcellularLocation>
    <subcellularLocation>
        <location evidence="1">Host cell membrane</location>
        <topology evidence="1">Single-pass type I membrane protein</topology>
    </subcellularLocation>
    <subcellularLocation>
        <location evidence="2">Host endosome membrane</location>
        <topology evidence="2">Peripheral membrane protein</topology>
    </subcellularLocation>
    <subcellularLocation>
        <location evidence="5">Host endosome membrane</location>
        <topology evidence="5">Single-pass type I membrane protein</topology>
    </subcellularLocation>
    <subcellularLocation>
        <location evidence="6">Virion membrane</location>
        <topology evidence="6">Peripheral membrane protein</topology>
    </subcellularLocation>
    <subcellularLocation>
        <location evidence="4">Virion membrane</location>
        <topology evidence="4">Single-pass type I membrane protein</topology>
    </subcellularLocation>
</comment>
<keyword evidence="17 32" id="KW-1161">Viral attachment to host cell</keyword>
<feature type="region of interest" description="CD4-binding loop" evidence="32">
    <location>
        <begin position="365"/>
        <end position="375"/>
    </location>
</feature>
<dbReference type="GO" id="GO:0020002">
    <property type="term" value="C:host cell plasma membrane"/>
    <property type="evidence" value="ECO:0007669"/>
    <property type="project" value="UniProtKB-SubCell"/>
</dbReference>
<dbReference type="GO" id="GO:0055036">
    <property type="term" value="C:virion membrane"/>
    <property type="evidence" value="ECO:0007669"/>
    <property type="project" value="UniProtKB-SubCell"/>
</dbReference>
<evidence type="ECO:0000256" key="5">
    <source>
        <dbReference type="ARBA" id="ARBA00004578"/>
    </source>
</evidence>
<feature type="transmembrane region" description="Helical" evidence="33">
    <location>
        <begin position="681"/>
        <end position="708"/>
    </location>
</feature>
<evidence type="ECO:0000256" key="10">
    <source>
        <dbReference type="ARBA" id="ARBA00022570"/>
    </source>
</evidence>
<dbReference type="GO" id="GO:0016020">
    <property type="term" value="C:membrane"/>
    <property type="evidence" value="ECO:0007669"/>
    <property type="project" value="UniProtKB-UniRule"/>
</dbReference>
<keyword evidence="23 32" id="KW-1039">Host endosome</keyword>
<dbReference type="Gene3D" id="2.170.40.20">
    <property type="entry name" value="Human immunodeficiency virus 1, Gp160, envelope glycoprotein"/>
    <property type="match status" value="2"/>
</dbReference>
<dbReference type="GO" id="GO:0039654">
    <property type="term" value="P:fusion of virus membrane with host endosome membrane"/>
    <property type="evidence" value="ECO:0007669"/>
    <property type="project" value="UniProtKB-UniRule"/>
</dbReference>
<evidence type="ECO:0000256" key="4">
    <source>
        <dbReference type="ARBA" id="ARBA00004563"/>
    </source>
</evidence>
<feature type="region of interest" description="Disordered" evidence="34">
    <location>
        <begin position="455"/>
        <end position="477"/>
    </location>
</feature>
<keyword evidence="28 32" id="KW-0325">Glycoprotein</keyword>
<evidence type="ECO:0000256" key="32">
    <source>
        <dbReference type="HAMAP-Rule" id="MF_04083"/>
    </source>
</evidence>
<comment type="PTM">
    <text evidence="32">Highly glycosylated by host. The high number of glycan on the protein is reffered to as 'glycan shield' because it contributes to hide protein sequence from adaptive immune system.</text>
</comment>
<feature type="transmembrane region" description="Helical" evidence="33">
    <location>
        <begin position="515"/>
        <end position="538"/>
    </location>
</feature>
<dbReference type="HAMAP" id="MF_04083">
    <property type="entry name" value="HIV_ENV"/>
    <property type="match status" value="1"/>
</dbReference>
<feature type="disulfide bond" evidence="32">
    <location>
        <begin position="601"/>
        <end position="607"/>
    </location>
</feature>
<dbReference type="GO" id="GO:0044175">
    <property type="term" value="C:host cell endosome membrane"/>
    <property type="evidence" value="ECO:0007669"/>
    <property type="project" value="UniProtKB-SubCell"/>
</dbReference>
<dbReference type="InterPro" id="IPR037527">
    <property type="entry name" value="Gp160"/>
</dbReference>
<dbReference type="Gene3D" id="1.10.287.210">
    <property type="match status" value="1"/>
</dbReference>
<feature type="region of interest" description="Immunosuppression" evidence="32">
    <location>
        <begin position="577"/>
        <end position="595"/>
    </location>
</feature>
<keyword evidence="7 32" id="KW-1168">Fusion of virus membrane with host membrane</keyword>
<evidence type="ECO:0000259" key="36">
    <source>
        <dbReference type="Pfam" id="PF00517"/>
    </source>
</evidence>
<evidence type="ECO:0000256" key="9">
    <source>
        <dbReference type="ARBA" id="ARBA00022511"/>
    </source>
</evidence>
<dbReference type="GO" id="GO:1903911">
    <property type="term" value="P:positive regulation of receptor clustering"/>
    <property type="evidence" value="ECO:0007669"/>
    <property type="project" value="UniProtKB-UniRule"/>
</dbReference>
<feature type="domain" description="Retroviral envelope protein GP41-like" evidence="36">
    <location>
        <begin position="533"/>
        <end position="722"/>
    </location>
</feature>
<feature type="chain" id="PRO_5023488102" description="Transmembrane protein gp41" evidence="32">
    <location>
        <begin position="515"/>
        <end position="859"/>
    </location>
</feature>
<evidence type="ECO:0000256" key="30">
    <source>
        <dbReference type="ARBA" id="ARBA00023288"/>
    </source>
</evidence>
<comment type="caution">
    <text evidence="32 33">Lacks conserved residue(s) required for the propagation of feature annotation.</text>
</comment>
<dbReference type="Proteomes" id="UP000123902">
    <property type="component" value="Genome"/>
</dbReference>
<comment type="similarity">
    <text evidence="32">Belongs to the HIV-1 env protein family.</text>
</comment>
<evidence type="ECO:0000256" key="8">
    <source>
        <dbReference type="ARBA" id="ARBA00022510"/>
    </source>
</evidence>
<comment type="domain">
    <text evidence="32">The CD4-binding region is targeted by the antibody b12.</text>
</comment>
<dbReference type="InterPro" id="IPR000777">
    <property type="entry name" value="HIV1_Gp120"/>
</dbReference>
<dbReference type="Pfam" id="PF00516">
    <property type="entry name" value="GP120"/>
    <property type="match status" value="1"/>
</dbReference>
<protein>
    <recommendedName>
        <fullName evidence="32">Envelope glycoprotein gp160</fullName>
    </recommendedName>
    <alternativeName>
        <fullName evidence="32">Env polyprotein</fullName>
    </alternativeName>
    <component>
        <recommendedName>
            <fullName evidence="32">Surface protein gp120</fullName>
            <shortName evidence="32">SU</shortName>
        </recommendedName>
        <alternativeName>
            <fullName evidence="32">Glycoprotein 120</fullName>
            <shortName evidence="32">gp120</shortName>
        </alternativeName>
    </component>
    <component>
        <recommendedName>
            <fullName evidence="32">Transmembrane protein gp41</fullName>
            <shortName evidence="32">TM</shortName>
        </recommendedName>
        <alternativeName>
            <fullName evidence="32">Glycoprotein 41</fullName>
            <shortName evidence="32">gp41</shortName>
        </alternativeName>
    </component>
</protein>
<dbReference type="SUPFAM" id="SSF58069">
    <property type="entry name" value="Virus ectodomain"/>
    <property type="match status" value="1"/>
</dbReference>
<evidence type="ECO:0000256" key="6">
    <source>
        <dbReference type="ARBA" id="ARBA00004650"/>
    </source>
</evidence>
<dbReference type="CDD" id="cd09909">
    <property type="entry name" value="HIV-1-like_HR1-HR2"/>
    <property type="match status" value="1"/>
</dbReference>
<evidence type="ECO:0000256" key="34">
    <source>
        <dbReference type="SAM" id="MobiDB-lite"/>
    </source>
</evidence>
<keyword evidence="19 32" id="KW-1043">Host membrane</keyword>
<keyword evidence="13 32" id="KW-0165">Cleavage on pair of basic residues</keyword>
<dbReference type="FunFam" id="2.170.40.20:FF:000004">
    <property type="entry name" value="Envelope glycoprotein gp160"/>
    <property type="match status" value="1"/>
</dbReference>
<keyword evidence="26 32" id="KW-0564">Palmitate</keyword>
<feature type="topological domain" description="Cytoplasmic" evidence="32">
    <location>
        <begin position="709"/>
        <end position="859"/>
    </location>
</feature>
<reference evidence="37 38" key="1">
    <citation type="journal article" date="2016" name="PLoS Pathog.">
        <title>Differences in the Selection Bottleneck between Modes of Sexual Transmission Influence the Genetic Composition of the HIV-1 Founder Virus.</title>
        <authorList>
            <person name="Tully D.C."/>
            <person name="Ogilvie C.B."/>
            <person name="Batorsky R.E."/>
            <person name="Bean D.J."/>
            <person name="Power K.A."/>
            <person name="Ghebremichael M."/>
            <person name="Bedard H.E."/>
            <person name="Gladden A.D."/>
            <person name="Seese A.M."/>
            <person name="Amero M.A."/>
            <person name="Lane K."/>
            <person name="McGrath G."/>
            <person name="Bazner S.B."/>
            <person name="Tinsley J."/>
            <person name="Lennon N.J."/>
            <person name="Henn M.R."/>
            <person name="Brumme Z.L."/>
            <person name="Norris P.J."/>
            <person name="Rosenberg E.S."/>
            <person name="Mayer K.H."/>
            <person name="Jessen H."/>
            <person name="Kosakovsky Pond S.L."/>
            <person name="Walker B.D."/>
            <person name="Altfeld M."/>
            <person name="Carlson J.M."/>
            <person name="Allen T.M."/>
        </authorList>
    </citation>
    <scope>NUCLEOTIDE SEQUENCE [LARGE SCALE GENOMIC DNA]</scope>
    <source>
        <strain evidence="37">231603</strain>
    </source>
</reference>
<evidence type="ECO:0000259" key="35">
    <source>
        <dbReference type="Pfam" id="PF00516"/>
    </source>
</evidence>
<proteinExistence type="inferred from homology"/>
<comment type="function">
    <text evidence="32">Envelope glycoprotein gp160: Oligomerizes in the host endoplasmic reticulum into predominantly trimers. In a second time, gp160 transits in the host Golgi, where glycosylation is completed. The precursor is then proteolytically cleaved in the trans-Golgi and thereby activated by cellular furin or furin-like proteases to produce gp120 and gp41.</text>
</comment>
<keyword evidence="31 32" id="KW-1160">Virus entry into host cell</keyword>
<evidence type="ECO:0000256" key="33">
    <source>
        <dbReference type="RuleBase" id="RU363095"/>
    </source>
</evidence>
<evidence type="ECO:0000313" key="38">
    <source>
        <dbReference type="Proteomes" id="UP000123902"/>
    </source>
</evidence>
<organism evidence="37 38">
    <name type="scientific">Human immunodeficiency virus type 1</name>
    <name type="common">HIV-1</name>
    <dbReference type="NCBI Taxonomy" id="11676"/>
    <lineage>
        <taxon>Viruses</taxon>
        <taxon>Riboviria</taxon>
        <taxon>Pararnavirae</taxon>
        <taxon>Artverviricota</taxon>
        <taxon>Revtraviricetes</taxon>
        <taxon>Ortervirales</taxon>
        <taxon>Retroviridae</taxon>
        <taxon>Orthoretrovirinae</taxon>
        <taxon>Lentivirus</taxon>
        <taxon>Lentivirus humimdef1</taxon>
    </lineage>
</organism>
<feature type="disulfide bond" evidence="32">
    <location>
        <begin position="232"/>
        <end position="243"/>
    </location>
</feature>
<evidence type="ECO:0000256" key="25">
    <source>
        <dbReference type="ARBA" id="ARBA00023136"/>
    </source>
</evidence>
<keyword evidence="22 32" id="KW-1133">Transmembrane helix</keyword>
<comment type="subcellular location">
    <molecule>Surface protein gp120</molecule>
    <subcellularLocation>
        <location evidence="32">Virion membrane</location>
        <topology evidence="32">Peripheral membrane protein</topology>
    </subcellularLocation>
    <subcellularLocation>
        <location evidence="32">Host cell membrane</location>
        <topology evidence="32">Peripheral membrane protein</topology>
    </subcellularLocation>
    <subcellularLocation>
        <location evidence="32">Host endosome membrane</location>
        <topology evidence="32">Single-pass type I membrane protein</topology>
    </subcellularLocation>
    <text evidence="32">The surface protein is not anchored to the viral envelope, but associates with the extravirion surface through its binding to TM. It is probably concentrated at the site of budding and incorporated into the virions possibly by contacts between the cytoplasmic tail of Env and the N-terminus of Gag.</text>
</comment>
<comment type="function">
    <text evidence="32">Surface protein gp120: Attaches the virus to the host lymphoid cell by binding to the primary receptor CD4. This interaction induces a structural rearrangement creating a high affinity binding site for a chemokine coreceptor like CXCR4 and/or CCR5. Acts as a ligand for CD209/DC-SIGN and CLEC4M/DC-SIGNR, which are respectively found on dendritic cells (DCs), and on endothelial cells of liver sinusoids and lymph node sinuses. These interactions allow capture of viral particles at mucosal surfaces by these cells and subsequent transmission to permissive cells. HIV subverts the migration properties of dendritic cells to gain access to CD4+ T-cells in lymph nodes. Virus transmission to permissive T-cells occurs either in trans (without DCs infection, through viral capture and transmission), or in cis (following DCs productive infection, through the usual CD4-gp120 interaction), thereby inducing a robust infection. In trans infection, bound virions remain infectious over days and it is proposed that they are not degraded, but protected in non-lysosomal acidic organelles within the DCs close to the cell membrane thus contributing to the viral infectious potential during DCs' migration from the periphery to the lymphoid tissues. On arrival at lymphoid tissues, intact virions recycle back to DCs' cell surface allowing virus transmission to CD4+ T-cells.</text>
</comment>
<comment type="miscellaneous">
    <text evidence="32">HIV-1 lineages are divided in three main groups, M (for Major), O (for Outlier), and N (for New, or Non-M, Non-O). The vast majority of strains found worldwide belong to the group M. Group O seems to be endemic to and largely confined to Cameroon and neighboring countries in West Central Africa, where these viruses represent a small minority of HIV-1 strains. The group N is represented by a limited number of isolates from Cameroonian persons. The group M is further subdivided in 9 clades or subtypes (A to D, F to H, J and K).</text>
</comment>
<dbReference type="GO" id="GO:1903908">
    <property type="term" value="P:positive regulation of plasma membrane raft polarization"/>
    <property type="evidence" value="ECO:0007669"/>
    <property type="project" value="UniProtKB-UniRule"/>
</dbReference>
<feature type="domain" description="Human immunodeficiency virus 1 envelope glycoprotein Gp120" evidence="35">
    <location>
        <begin position="33"/>
        <end position="514"/>
    </location>
</feature>
<comment type="function">
    <text evidence="32">Transmembrane protein gp41: Acts as a class I viral fusion protein. Under the current model, the protein has at least 3 conformational states: pre-fusion native state, pre-hairpin intermediate state, and post-fusion hairpin state. During fusion of viral and target intracellular membranes, the coiled coil regions (heptad repeats) assume a trimer-of-hairpins structure, positioning the fusion peptide in close proximity to the C-terminal region of the ectodomain. The formation of this structure appears to drive apposition and subsequent fusion of viral and target cell membranes. Complete fusion occurs in host cell endosomes and is dynamin-dependent, however some lipid transfer might occur at the plasma membrane. The virus undergoes clathrin-dependent internalization long before endosomal fusion, thus minimizing the surface exposure of conserved viral epitopes during fusion and reducing the efficacy of inhibitors targeting these epitopes. Membranes fusion leads to delivery of the nucleocapsid into the cytoplasm.</text>
</comment>
<dbReference type="Gene3D" id="1.20.5.490">
    <property type="entry name" value="Single helix bin"/>
    <property type="match status" value="1"/>
</dbReference>
<evidence type="ECO:0000256" key="29">
    <source>
        <dbReference type="ARBA" id="ARBA00023280"/>
    </source>
</evidence>
<comment type="miscellaneous">
    <text evidence="32">Inhibitors targeting HIV-1 viral envelope proteins are used as antiretroviral drugs. Attachment of virions to the cell surface via non-specific interactions and CD4 binding can be blocked by inhibitors that include cyanovirin-N, cyclotriazadisulfonamide analogs, PRO 2000, TNX 355 and PRO 542. In addition, BMS 806 can block CD4-induced conformational changes. Env interactions with the coreceptor molecules can be targeted by CCR5 antagonists including SCH-D, maraviroc (UK 427857) and aplaviroc (GW 873140), and the CXCR4 antagonist AMD 070. Fusion of viral and cellular membranes can be inhibited by peptides such as enfuvirtide and tifuvirtide (T 1249). Resistance to inhibitors associated with mutations in Env are observed. Most of the time, single mutations confer only a modest reduction in drug susceptibility. Combination of several mutations is usually required to develop a high-level drug resistance.</text>
</comment>
<feature type="site" description="Cleavage; by host furin" evidence="32">
    <location>
        <begin position="514"/>
        <end position="515"/>
    </location>
</feature>
<evidence type="ECO:0000256" key="31">
    <source>
        <dbReference type="ARBA" id="ARBA00023296"/>
    </source>
</evidence>
<comment type="PTM">
    <text evidence="32">Specific enzymatic cleavages in vivo yield mature proteins. Envelope glycoproteins are synthesized as a inactive precursor that is heavily N-glycosylated and processed likely by host cell furin in the Golgi to yield the mature SU and TM proteins. The cleavage site between SU and TM requires the minimal sequence [KR]-X-[KR]-R. About 2 of the 9 disulfide bonds of gp41 are reduced by P4HB/PDI, following binding to CD4 receptor.</text>
</comment>
<dbReference type="GO" id="GO:0019082">
    <property type="term" value="P:viral protein processing"/>
    <property type="evidence" value="ECO:0007669"/>
    <property type="project" value="UniProtKB-UniRule"/>
</dbReference>
<evidence type="ECO:0000256" key="7">
    <source>
        <dbReference type="ARBA" id="ARBA00022506"/>
    </source>
</evidence>
<organismHost>
    <name type="scientific">Homo sapiens</name>
    <name type="common">Human</name>
    <dbReference type="NCBI Taxonomy" id="9606"/>
</organismHost>
<sequence>MRVKGIRKNYQGWWRGGIMLLGILMICNVKGNLWVTVYYGVPVWKEANPILFCASDAKAYETEVHNVWATHACVPTDPDPQEMVLGNVTENFNMWKNNMVEQMHEDIISLWDQSLKPCVKLTPLCVTLSCTAANTTDNSNSTQSTNSSWERIENGEIQNCSFNITTNIRDKIQKQYALFNRLDLVPIDRTDNTSYRIISCNTSVITQACPKVTFEPIPIHYCAPAGFAILKCNEKKFNGTGPCTNVSTVQCTHGIRPVVSTQLLLNGSLAEGEIVIRSANLSNNAKTIIVHLNESVDMTCIRPNNNTRKSIHIGPGRAFYATDIIGDIRKAHCNISAAKWNTTLYRIAKKLREHFPNKTINFNKSSGGDPEIIMHSFNCGGEFFYCNTTQLFNSSWTDGQELNNTGQELNSTITLPCRIKQIINRWQEVGKAMYAPPISGPIKCTSNITGLLLTRDGGNSNSSGKNDTETFRPGGGDMRDNWRSELYKYKVVKIEPLGVAPTKARRRVVQREKRAVGIGAVFLGFLGAAGSTMGAASLTLTVQARQLLSGIVQQQNNLLRAIEAQQHLLQLTVWGIKQLQARVLAVERYLRDQQLLGIWGCSGKLICTTNVPWNASWSNKSLDAIWDNMTWMQWEKEIDNYTDFIYRLLEESQNQQEKNEQDLLELDKWANLWNWFSITHWLWYIKIFIMIVGGLVGLRIVFAVLSIVNRVRQGYSPLLFQTHHPAQRGPDRPEGIEEEGGDRDRDRSSPLVDGLLAIIWVDLRSLCLFSYHRLRDLLLIVTRIVELLGRRGWEILKYWWNLLQYWSQELKNSAVSLLNVTAIAVAEGTDRIIELLQRIFRAFLHIPRRVRQGLERALL</sequence>
<evidence type="ECO:0000256" key="27">
    <source>
        <dbReference type="ARBA" id="ARBA00023157"/>
    </source>
</evidence>
<dbReference type="GO" id="GO:0019062">
    <property type="term" value="P:virion attachment to host cell"/>
    <property type="evidence" value="ECO:0007669"/>
    <property type="project" value="UniProtKB-UniRule"/>
</dbReference>
<feature type="disulfide bond" evidence="32">
    <location>
        <begin position="222"/>
        <end position="251"/>
    </location>
</feature>
<feature type="disulfide bond" evidence="32">
    <location>
        <begin position="53"/>
        <end position="73"/>
    </location>
</feature>
<evidence type="ECO:0000256" key="19">
    <source>
        <dbReference type="ARBA" id="ARBA00022870"/>
    </source>
</evidence>
<evidence type="ECO:0000256" key="15">
    <source>
        <dbReference type="ARBA" id="ARBA00022703"/>
    </source>
</evidence>
<dbReference type="InterPro" id="IPR036377">
    <property type="entry name" value="Gp120_core_sf"/>
</dbReference>
<keyword evidence="15 32" id="KW-0053">Apoptosis</keyword>
<comment type="subunit">
    <text evidence="32">The mature envelope protein (Env) consists of a homotrimer of non-covalently associated gp120-gp41 heterodimers. The resulting complex protrudes from the virus surface as a spike. There seems to be as few as 10 spikes on the average virion. Surface protein gp120 interacts with host CD4, CCR5 and CXCR4. Gp120 also interacts with the C-type lectins CD209/DC-SIGN and CLEC4M/DC-SIGNR (collectively referred to as DC-SIGN(R)). Gp120 and gp41 interact with GalCer. Gp120 interacts with host ITGA4/ITGB7 complex; on CD4+ T-cells, this interaction results in rapid activation of integrin ITGAL/LFA-1, which facilitates efficient cell-to-cell spreading of HIV-1. Gp120 interacts with cell-associated heparan sulfate; this interaction increases virus infectivity on permissive cells and may be involved in infection of CD4- cells.</text>
</comment>
<evidence type="ECO:0000256" key="24">
    <source>
        <dbReference type="ARBA" id="ARBA00023054"/>
    </source>
</evidence>
<keyword evidence="25 32" id="KW-0472">Membrane</keyword>
<comment type="domain">
    <text evidence="32">Some of the most genetically diverse regions of the viral genome are present in Env. They are called variable regions 1 through 5 (V1 through V5). Coreceptor usage of gp120 is determined mainly by the primary structure of the third variable region (V3) in the outer domain of gp120. The sequence of V3 determines which coreceptor, CCR5 and/or CXCR4 (corresponding to R5/macrophage, X4/T cell and R5X4/T cell and macrophage tropism), is used to trigger the fusion potential of the Env complex, and hence which cells the virus can infect. Binding to CCR5 involves a region adjacent in addition to V3.</text>
</comment>
<keyword evidence="16 32" id="KW-0732">Signal</keyword>
<evidence type="ECO:0000256" key="13">
    <source>
        <dbReference type="ARBA" id="ARBA00022685"/>
    </source>
</evidence>
<comment type="domain">
    <text evidence="32">The membrane proximal external region (MPER) present in gp41 is a tryptophan-rich region recognized by the antibodies 2F5, Z13, and 4E10. MPER seems to play a role in fusion.</text>
</comment>
<keyword evidence="12 32" id="KW-1162">Viral penetration into host cytoplasm</keyword>
<evidence type="ECO:0000256" key="1">
    <source>
        <dbReference type="ARBA" id="ARBA00004402"/>
    </source>
</evidence>
<evidence type="ECO:0000256" key="22">
    <source>
        <dbReference type="ARBA" id="ARBA00022989"/>
    </source>
</evidence>
<evidence type="ECO:0000256" key="18">
    <source>
        <dbReference type="ARBA" id="ARBA00022844"/>
    </source>
</evidence>
<feature type="transmembrane region" description="Helical" evidence="33">
    <location>
        <begin position="12"/>
        <end position="29"/>
    </location>
</feature>
<dbReference type="GO" id="GO:0005198">
    <property type="term" value="F:structural molecule activity"/>
    <property type="evidence" value="ECO:0007669"/>
    <property type="project" value="UniProtKB-UniRule"/>
</dbReference>
<keyword evidence="11 32" id="KW-0945">Host-virus interaction</keyword>
<keyword evidence="21 32" id="KW-1164">Virus endocytosis by host</keyword>
<evidence type="ECO:0000256" key="26">
    <source>
        <dbReference type="ARBA" id="ARBA00023139"/>
    </source>
</evidence>
<evidence type="ECO:0000256" key="16">
    <source>
        <dbReference type="ARBA" id="ARBA00022729"/>
    </source>
</evidence>
<comment type="subcellular location">
    <molecule>Transmembrane protein gp41</molecule>
    <subcellularLocation>
        <location evidence="32">Virion membrane</location>
        <topology evidence="32">Single-pass type I membrane protein</topology>
    </subcellularLocation>
    <subcellularLocation>
        <location evidence="32">Host cell membrane</location>
        <topology evidence="32">Single-pass type I membrane protein</topology>
    </subcellularLocation>
    <subcellularLocation>
        <location evidence="32">Host endosome membrane</location>
        <topology evidence="32">Single-pass type I membrane protein</topology>
    </subcellularLocation>
    <text evidence="32">It is probably concentrated at the site of budding and incorporated into the virions possibly by contacts between the cytoplasmic tail of Env and the N-terminus of Gag.</text>
</comment>
<evidence type="ECO:0000256" key="2">
    <source>
        <dbReference type="ARBA" id="ARBA00004433"/>
    </source>
</evidence>
<evidence type="ECO:0000256" key="3">
    <source>
        <dbReference type="ARBA" id="ARBA00004505"/>
    </source>
</evidence>
<dbReference type="SUPFAM" id="SSF56502">
    <property type="entry name" value="gp120 core"/>
    <property type="match status" value="2"/>
</dbReference>
<evidence type="ECO:0000256" key="17">
    <source>
        <dbReference type="ARBA" id="ARBA00022804"/>
    </source>
</evidence>
<dbReference type="GO" id="GO:0075512">
    <property type="term" value="P:clathrin-dependent endocytosis of virus by host cell"/>
    <property type="evidence" value="ECO:0007669"/>
    <property type="project" value="UniProtKB-UniRule"/>
</dbReference>
<feature type="short sequence motif" description="YXXL motif; contains endocytosis signal" evidence="32">
    <location>
        <begin position="715"/>
        <end position="718"/>
    </location>
</feature>
<keyword evidence="14 32" id="KW-0812">Transmembrane</keyword>
<evidence type="ECO:0000256" key="23">
    <source>
        <dbReference type="ARBA" id="ARBA00023046"/>
    </source>
</evidence>
<evidence type="ECO:0000256" key="11">
    <source>
        <dbReference type="ARBA" id="ARBA00022581"/>
    </source>
</evidence>
<dbReference type="FunFam" id="1.10.287.210:FF:000001">
    <property type="entry name" value="Envelope glycoprotein gp160"/>
    <property type="match status" value="1"/>
</dbReference>
<keyword evidence="8 32" id="KW-1170">Fusion of virus membrane with host endosomal membrane</keyword>
<dbReference type="Pfam" id="PF00517">
    <property type="entry name" value="GP41"/>
    <property type="match status" value="1"/>
</dbReference>
<dbReference type="FunFam" id="1.20.5.490:FF:000001">
    <property type="entry name" value="Envelope glycoprotein gp160"/>
    <property type="match status" value="1"/>
</dbReference>
<evidence type="ECO:0000313" key="37">
    <source>
        <dbReference type="EMBL" id="ALP12703.1"/>
    </source>
</evidence>
<feature type="region of interest" description="Disordered" evidence="34">
    <location>
        <begin position="722"/>
        <end position="748"/>
    </location>
</feature>
<keyword evidence="9 32" id="KW-1032">Host cell membrane</keyword>
<keyword evidence="18 32" id="KW-0946">Virion</keyword>
<dbReference type="GO" id="GO:0019031">
    <property type="term" value="C:viral envelope"/>
    <property type="evidence" value="ECO:0007669"/>
    <property type="project" value="UniProtKB-KW"/>
</dbReference>
<keyword evidence="24 32" id="KW-0175">Coiled coil</keyword>
<comment type="PTM">
    <text evidence="32">Palmitoylation of the transmembrane protein and of Env polyprotein (prior to its proteolytic cleavage) is essential for their association with host cell membrane lipid rafts. Palmitoylation is therefore required for envelope trafficking to classical lipid rafts, but not for viral replication.</text>
</comment>
<dbReference type="GO" id="GO:0052031">
    <property type="term" value="P:symbiont-mediated perturbation of host defense response"/>
    <property type="evidence" value="ECO:0007669"/>
    <property type="project" value="UniProtKB-UniRule"/>
</dbReference>
<keyword evidence="30 32" id="KW-0449">Lipoprotein</keyword>
<keyword evidence="10 32" id="KW-1165">Clathrin-mediated endocytosis of virus by host</keyword>
<keyword evidence="29 32" id="KW-0899">Viral immunoevasion</keyword>
<feature type="coiled-coil region" evidence="32">
    <location>
        <begin position="636"/>
        <end position="670"/>
    </location>
</feature>
<feature type="chain" id="PRO_5023488101" description="Envelope glycoprotein gp160" evidence="32">
    <location>
        <begin position="32"/>
        <end position="859"/>
    </location>
</feature>
<evidence type="ECO:0000256" key="28">
    <source>
        <dbReference type="ARBA" id="ARBA00023180"/>
    </source>
</evidence>
<dbReference type="FunFam" id="2.170.40.20:FF:000003">
    <property type="entry name" value="Envelope glycoprotein gp160"/>
    <property type="match status" value="1"/>
</dbReference>
<evidence type="ECO:0000256" key="20">
    <source>
        <dbReference type="ARBA" id="ARBA00022879"/>
    </source>
</evidence>
<evidence type="ECO:0000256" key="14">
    <source>
        <dbReference type="ARBA" id="ARBA00022692"/>
    </source>
</evidence>
<keyword evidence="27 32" id="KW-1015">Disulfide bond</keyword>
<comment type="domain">
    <text evidence="32">The YXXL motif is involved in determining the exact site of viral release at the surface of infected mononuclear cells and promotes endocytosis. YXXL and di-leucine endocytosis motifs interact directly or indirectly with the clathrin adapter complexes, opperate independently, and their activities are not additive.</text>
</comment>
<keyword evidence="20 32" id="KW-0261">Viral envelope protein</keyword>
<gene>
    <name evidence="32 37" type="primary">env</name>
</gene>
<comment type="domain">
    <text evidence="32 33">The 17 amino acids long immunosuppressive region is present in many retroviral envelope proteins. Synthetic peptides derived from this relatively conserved sequence inhibit immune function in vitro and in vivo.</text>
</comment>
<feature type="short sequence motif" description="Di-leucine internalization motif" evidence="32">
    <location>
        <begin position="858"/>
        <end position="859"/>
    </location>
</feature>
<name>A0A159C9Z6_HV1</name>
<evidence type="ECO:0000256" key="12">
    <source>
        <dbReference type="ARBA" id="ARBA00022595"/>
    </source>
</evidence>